<dbReference type="EMBL" id="MNAD01001480">
    <property type="protein sequence ID" value="OJT05203.1"/>
    <property type="molecule type" value="Genomic_DNA"/>
</dbReference>
<evidence type="ECO:0000313" key="1">
    <source>
        <dbReference type="EMBL" id="OJT05203.1"/>
    </source>
</evidence>
<comment type="caution">
    <text evidence="1">The sequence shown here is derived from an EMBL/GenBank/DDBJ whole genome shotgun (WGS) entry which is preliminary data.</text>
</comment>
<reference evidence="1 2" key="1">
    <citation type="submission" date="2016-10" db="EMBL/GenBank/DDBJ databases">
        <title>Genome sequence of the basidiomycete white-rot fungus Trametes pubescens.</title>
        <authorList>
            <person name="Makela M.R."/>
            <person name="Granchi Z."/>
            <person name="Peng M."/>
            <person name="De Vries R.P."/>
            <person name="Grigoriev I."/>
            <person name="Riley R."/>
            <person name="Hilden K."/>
        </authorList>
    </citation>
    <scope>NUCLEOTIDE SEQUENCE [LARGE SCALE GENOMIC DNA]</scope>
    <source>
        <strain evidence="1 2">FBCC735</strain>
    </source>
</reference>
<proteinExistence type="predicted"/>
<dbReference type="OMA" id="NAWLEMK"/>
<keyword evidence="2" id="KW-1185">Reference proteome</keyword>
<accession>A0A1M2VCD7</accession>
<organism evidence="1 2">
    <name type="scientific">Trametes pubescens</name>
    <name type="common">White-rot fungus</name>
    <dbReference type="NCBI Taxonomy" id="154538"/>
    <lineage>
        <taxon>Eukaryota</taxon>
        <taxon>Fungi</taxon>
        <taxon>Dikarya</taxon>
        <taxon>Basidiomycota</taxon>
        <taxon>Agaricomycotina</taxon>
        <taxon>Agaricomycetes</taxon>
        <taxon>Polyporales</taxon>
        <taxon>Polyporaceae</taxon>
        <taxon>Trametes</taxon>
    </lineage>
</organism>
<sequence length="229" mass="26294">MALLTAAQILDVARRTITIFESYGLKCCLMGSAASYLYGVKRTPNDVDLVVLSAAYTQEALKELLVREDSQYTLVRSRNPRATYRVLWYRIPGTYQRCKVDILIPGSLNVPDVPHEHIVTKAPHYLPAMPLLPQLLLKLQGWSDHRASPRTDMQFKQYYDVRDIEALLAIVCRRRLRIYDEDAQWIPETMIADSLKTLQEYVVYGSPYSAADWRELGFELPAESVMVEH</sequence>
<dbReference type="OrthoDB" id="3133286at2759"/>
<evidence type="ECO:0000313" key="2">
    <source>
        <dbReference type="Proteomes" id="UP000184267"/>
    </source>
</evidence>
<dbReference type="AlphaFoldDB" id="A0A1M2VCD7"/>
<name>A0A1M2VCD7_TRAPU</name>
<gene>
    <name evidence="1" type="ORF">TRAPUB_4028</name>
</gene>
<protein>
    <submittedName>
        <fullName evidence="1">Uncharacterized protein</fullName>
    </submittedName>
</protein>
<dbReference type="Gene3D" id="3.30.460.40">
    <property type="match status" value="1"/>
</dbReference>
<dbReference type="Proteomes" id="UP000184267">
    <property type="component" value="Unassembled WGS sequence"/>
</dbReference>
<dbReference type="SUPFAM" id="SSF81301">
    <property type="entry name" value="Nucleotidyltransferase"/>
    <property type="match status" value="1"/>
</dbReference>
<dbReference type="InterPro" id="IPR043519">
    <property type="entry name" value="NT_sf"/>
</dbReference>